<reference evidence="1 2" key="1">
    <citation type="submission" date="2019-02" db="EMBL/GenBank/DDBJ databases">
        <title>Apibacter muscae sp. nov.: a novel member of the house fly microbiota.</title>
        <authorList>
            <person name="Park R."/>
        </authorList>
    </citation>
    <scope>NUCLEOTIDE SEQUENCE [LARGE SCALE GENOMIC DNA]</scope>
    <source>
        <strain evidence="1 2">AL1</strain>
    </source>
</reference>
<dbReference type="AlphaFoldDB" id="A0A563DA86"/>
<protein>
    <submittedName>
        <fullName evidence="1">Uncharacterized protein</fullName>
    </submittedName>
</protein>
<evidence type="ECO:0000313" key="1">
    <source>
        <dbReference type="EMBL" id="TWP26863.1"/>
    </source>
</evidence>
<sequence>MQIKVKEYYNKKIKVATEPSKYDIELNFFTQRQEVELQKPYTFPRGARFDISLECLSCKDKISILSEQFRKNKGLPYVYNLGLLSTANKNRTFIDSIHTVFPYIEMNYLNDYWILISPPENRSSIFDLLYFKCPHCGEKHLSIYLHIPPDISETSNGNVTVLSPNQLCLYDIARVDFDEPEFFKESGLLDA</sequence>
<gene>
    <name evidence="1" type="ORF">ETU09_09930</name>
</gene>
<accession>A0A563DA86</accession>
<dbReference type="RefSeq" id="WP_146293426.1">
    <property type="nucleotide sequence ID" value="NZ_SELH01000025.1"/>
</dbReference>
<dbReference type="Proteomes" id="UP000319499">
    <property type="component" value="Unassembled WGS sequence"/>
</dbReference>
<comment type="caution">
    <text evidence="1">The sequence shown here is derived from an EMBL/GenBank/DDBJ whole genome shotgun (WGS) entry which is preliminary data.</text>
</comment>
<keyword evidence="2" id="KW-1185">Reference proteome</keyword>
<evidence type="ECO:0000313" key="2">
    <source>
        <dbReference type="Proteomes" id="UP000319499"/>
    </source>
</evidence>
<organism evidence="1 2">
    <name type="scientific">Apibacter muscae</name>
    <dbReference type="NCBI Taxonomy" id="2509004"/>
    <lineage>
        <taxon>Bacteria</taxon>
        <taxon>Pseudomonadati</taxon>
        <taxon>Bacteroidota</taxon>
        <taxon>Flavobacteriia</taxon>
        <taxon>Flavobacteriales</taxon>
        <taxon>Weeksellaceae</taxon>
        <taxon>Apibacter</taxon>
    </lineage>
</organism>
<dbReference type="EMBL" id="SELH01000025">
    <property type="protein sequence ID" value="TWP26863.1"/>
    <property type="molecule type" value="Genomic_DNA"/>
</dbReference>
<proteinExistence type="predicted"/>
<name>A0A563DA86_9FLAO</name>